<keyword evidence="11 19" id="KW-1133">Transmembrane helix</keyword>
<evidence type="ECO:0000259" key="20">
    <source>
        <dbReference type="PROSITE" id="PS50835"/>
    </source>
</evidence>
<gene>
    <name evidence="21" type="ORF">SUZIE_139575</name>
</gene>
<dbReference type="PANTHER" id="PTHR13869:SF22">
    <property type="entry name" value="JUNCTIONAL ADHESION MOLECULE-LIKE"/>
    <property type="match status" value="1"/>
</dbReference>
<evidence type="ECO:0000256" key="15">
    <source>
        <dbReference type="ARBA" id="ARBA00023319"/>
    </source>
</evidence>
<feature type="domain" description="Ig-like" evidence="20">
    <location>
        <begin position="3"/>
        <end position="125"/>
    </location>
</feature>
<keyword evidence="6" id="KW-0732">Signal</keyword>
<comment type="function">
    <text evidence="16">Transmembrane protein of the plasma membrane of leukocytes that control their migration and activation through interaction with CXADR, a plasma membrane receptor found on adjacent epithelial and endothelial cells. The interaction between both receptors mediates the activation of gamma-delta T-cells, a subpopulation of T-cells residing in epithelia and involved in tissue homeostasis and repair. Upon epithelial CXADR-binding, JAML induces downstream cell signaling events in gamma-delta T-cells through PI3-kinase and MAP kinases. It results in proliferation and production of cytokines and growth factors by T-cells that in turn stimulate epithelial tissues repair. It also controls the transmigration of leukocytes within epithelial and endothelial tissues through adhesive interactions with epithelial and endothelial CXADR.</text>
</comment>
<keyword evidence="5 19" id="KW-0812">Transmembrane</keyword>
<reference evidence="21" key="1">
    <citation type="submission" date="2020-03" db="EMBL/GenBank/DDBJ databases">
        <title>Studies in the Genomics of Life Span.</title>
        <authorList>
            <person name="Glass D."/>
        </authorList>
    </citation>
    <scope>NUCLEOTIDE SEQUENCE</scope>
    <source>
        <strain evidence="21">SUZIE</strain>
        <tissue evidence="21">Muscle</tissue>
    </source>
</reference>
<dbReference type="GO" id="GO:0030593">
    <property type="term" value="P:neutrophil chemotaxis"/>
    <property type="evidence" value="ECO:0007669"/>
    <property type="project" value="TreeGrafter"/>
</dbReference>
<dbReference type="InterPro" id="IPR003599">
    <property type="entry name" value="Ig_sub"/>
</dbReference>
<dbReference type="EMBL" id="JAATJV010283300">
    <property type="protein sequence ID" value="MBZ3876765.1"/>
    <property type="molecule type" value="Genomic_DNA"/>
</dbReference>
<evidence type="ECO:0000256" key="10">
    <source>
        <dbReference type="ARBA" id="ARBA00022949"/>
    </source>
</evidence>
<dbReference type="Proteomes" id="UP001166674">
    <property type="component" value="Unassembled WGS sequence"/>
</dbReference>
<dbReference type="GO" id="GO:0050839">
    <property type="term" value="F:cell adhesion molecule binding"/>
    <property type="evidence" value="ECO:0007669"/>
    <property type="project" value="TreeGrafter"/>
</dbReference>
<sequence>LLPLTSIACSLGLQDIMAYSPELTVHVGDSALMGCVFQNSEEKRITKVDWMFSSGKHAKDQYVLYYYANLSVPVGRFQNRVSLVGDILNNDGSLLLQDVQEADQGIYTCEIRLQNKSKVLKSEVVLHVLPEEPKEIMVHVGDSALMRCIFYSTEKKRLTKVDWMFSSREHTKEEIVLRYDLKFNFPGGYSQYQGRYQNRLNLVGDISHNDGSIMLQRVKESDGGIYNCSIHLGNLVFRKTLVLHVIMEKSQTSIPEIPRPEVLGGNQLVIIVGIVCATLLLFPVLILIVKRTHWNKRYRAFPLGLGG</sequence>
<name>A0AA41SXI4_SCICA</name>
<dbReference type="InterPro" id="IPR000920">
    <property type="entry name" value="Myelin_P0-rel"/>
</dbReference>
<evidence type="ECO:0000256" key="16">
    <source>
        <dbReference type="ARBA" id="ARBA00059528"/>
    </source>
</evidence>
<evidence type="ECO:0000256" key="4">
    <source>
        <dbReference type="ARBA" id="ARBA00022475"/>
    </source>
</evidence>
<accession>A0AA41SXI4</accession>
<keyword evidence="4" id="KW-1003">Cell membrane</keyword>
<evidence type="ECO:0000256" key="18">
    <source>
        <dbReference type="ARBA" id="ARBA00069050"/>
    </source>
</evidence>
<evidence type="ECO:0000256" key="3">
    <source>
        <dbReference type="ARBA" id="ARBA00008637"/>
    </source>
</evidence>
<dbReference type="GO" id="GO:0005886">
    <property type="term" value="C:plasma membrane"/>
    <property type="evidence" value="ECO:0007669"/>
    <property type="project" value="UniProtKB-SubCell"/>
</dbReference>
<keyword evidence="8" id="KW-0391">Immunity</keyword>
<comment type="subunit">
    <text evidence="17">Homodimer; active form in leukocyte-endothelial cell adhesion. Interacts (homodimeric form) with CXADR. Interacts (via cytoplasmic domain) with the PI3 kinase; upon CXADR-binding. Interacts with ITGA4 and ITGB1; integrin alpha-4/beta-1 may regulate leukocyte to endothelial cells adhesion by controlling JAML homodimerization.</text>
</comment>
<dbReference type="InterPro" id="IPR007110">
    <property type="entry name" value="Ig-like_dom"/>
</dbReference>
<evidence type="ECO:0000256" key="17">
    <source>
        <dbReference type="ARBA" id="ARBA00063073"/>
    </source>
</evidence>
<keyword evidence="7" id="KW-0677">Repeat</keyword>
<dbReference type="GO" id="GO:0007157">
    <property type="term" value="P:heterophilic cell-cell adhesion via plasma membrane cell adhesion molecules"/>
    <property type="evidence" value="ECO:0007669"/>
    <property type="project" value="TreeGrafter"/>
</dbReference>
<evidence type="ECO:0000256" key="6">
    <source>
        <dbReference type="ARBA" id="ARBA00022729"/>
    </source>
</evidence>
<evidence type="ECO:0000256" key="14">
    <source>
        <dbReference type="ARBA" id="ARBA00023180"/>
    </source>
</evidence>
<evidence type="ECO:0000256" key="19">
    <source>
        <dbReference type="SAM" id="Phobius"/>
    </source>
</evidence>
<evidence type="ECO:0000256" key="5">
    <source>
        <dbReference type="ARBA" id="ARBA00022692"/>
    </source>
</evidence>
<dbReference type="GO" id="GO:0070161">
    <property type="term" value="C:anchoring junction"/>
    <property type="evidence" value="ECO:0007669"/>
    <property type="project" value="UniProtKB-SubCell"/>
</dbReference>
<evidence type="ECO:0000256" key="2">
    <source>
        <dbReference type="ARBA" id="ARBA00004282"/>
    </source>
</evidence>
<dbReference type="SMART" id="SM00409">
    <property type="entry name" value="IG"/>
    <property type="match status" value="2"/>
</dbReference>
<dbReference type="PANTHER" id="PTHR13869">
    <property type="entry name" value="MYELIN P0 RELATED"/>
    <property type="match status" value="1"/>
</dbReference>
<dbReference type="InterPro" id="IPR013106">
    <property type="entry name" value="Ig_V-set"/>
</dbReference>
<evidence type="ECO:0000313" key="22">
    <source>
        <dbReference type="Proteomes" id="UP001166674"/>
    </source>
</evidence>
<proteinExistence type="inferred from homology"/>
<feature type="transmembrane region" description="Helical" evidence="19">
    <location>
        <begin position="268"/>
        <end position="289"/>
    </location>
</feature>
<comment type="subcellular location">
    <subcellularLocation>
        <location evidence="2">Cell junction</location>
    </subcellularLocation>
    <subcellularLocation>
        <location evidence="1">Cell membrane</location>
        <topology evidence="1">Single-pass type I membrane protein</topology>
    </subcellularLocation>
</comment>
<dbReference type="AlphaFoldDB" id="A0AA41SXI4"/>
<comment type="caution">
    <text evidence="21">The sequence shown here is derived from an EMBL/GenBank/DDBJ whole genome shotgun (WGS) entry which is preliminary data.</text>
</comment>
<keyword evidence="15" id="KW-0393">Immunoglobulin domain</keyword>
<evidence type="ECO:0000256" key="8">
    <source>
        <dbReference type="ARBA" id="ARBA00022859"/>
    </source>
</evidence>
<protein>
    <recommendedName>
        <fullName evidence="18">Junctional adhesion molecule-like</fullName>
    </recommendedName>
</protein>
<keyword evidence="9" id="KW-0130">Cell adhesion</keyword>
<comment type="similarity">
    <text evidence="3">Belongs to the immunoglobulin superfamily.</text>
</comment>
<keyword evidence="22" id="KW-1185">Reference proteome</keyword>
<dbReference type="GO" id="GO:0072672">
    <property type="term" value="P:neutrophil extravasation"/>
    <property type="evidence" value="ECO:0007669"/>
    <property type="project" value="TreeGrafter"/>
</dbReference>
<dbReference type="FunFam" id="2.60.40.10:FF:000736">
    <property type="entry name" value="Junctional adhesion molecule-like"/>
    <property type="match status" value="1"/>
</dbReference>
<evidence type="ECO:0000256" key="11">
    <source>
        <dbReference type="ARBA" id="ARBA00022989"/>
    </source>
</evidence>
<keyword evidence="12 19" id="KW-0472">Membrane</keyword>
<dbReference type="Pfam" id="PF07686">
    <property type="entry name" value="V-set"/>
    <property type="match status" value="2"/>
</dbReference>
<evidence type="ECO:0000313" key="21">
    <source>
        <dbReference type="EMBL" id="MBZ3876765.1"/>
    </source>
</evidence>
<organism evidence="21 22">
    <name type="scientific">Sciurus carolinensis</name>
    <name type="common">Eastern gray squirrel</name>
    <dbReference type="NCBI Taxonomy" id="30640"/>
    <lineage>
        <taxon>Eukaryota</taxon>
        <taxon>Metazoa</taxon>
        <taxon>Chordata</taxon>
        <taxon>Craniata</taxon>
        <taxon>Vertebrata</taxon>
        <taxon>Euteleostomi</taxon>
        <taxon>Mammalia</taxon>
        <taxon>Eutheria</taxon>
        <taxon>Euarchontoglires</taxon>
        <taxon>Glires</taxon>
        <taxon>Rodentia</taxon>
        <taxon>Sciuromorpha</taxon>
        <taxon>Sciuridae</taxon>
        <taxon>Sciurinae</taxon>
        <taxon>Sciurini</taxon>
        <taxon>Sciurus</taxon>
    </lineage>
</organism>
<keyword evidence="13" id="KW-1015">Disulfide bond</keyword>
<feature type="non-terminal residue" evidence="21">
    <location>
        <position position="1"/>
    </location>
</feature>
<evidence type="ECO:0000256" key="1">
    <source>
        <dbReference type="ARBA" id="ARBA00004251"/>
    </source>
</evidence>
<evidence type="ECO:0000256" key="13">
    <source>
        <dbReference type="ARBA" id="ARBA00023157"/>
    </source>
</evidence>
<dbReference type="InterPro" id="IPR036179">
    <property type="entry name" value="Ig-like_dom_sf"/>
</dbReference>
<dbReference type="Gene3D" id="2.60.40.10">
    <property type="entry name" value="Immunoglobulins"/>
    <property type="match status" value="2"/>
</dbReference>
<dbReference type="SMART" id="SM00406">
    <property type="entry name" value="IGv"/>
    <property type="match status" value="2"/>
</dbReference>
<evidence type="ECO:0000256" key="9">
    <source>
        <dbReference type="ARBA" id="ARBA00022889"/>
    </source>
</evidence>
<dbReference type="SUPFAM" id="SSF48726">
    <property type="entry name" value="Immunoglobulin"/>
    <property type="match status" value="2"/>
</dbReference>
<keyword evidence="10" id="KW-0965">Cell junction</keyword>
<evidence type="ECO:0000256" key="7">
    <source>
        <dbReference type="ARBA" id="ARBA00022737"/>
    </source>
</evidence>
<dbReference type="PROSITE" id="PS50835">
    <property type="entry name" value="IG_LIKE"/>
    <property type="match status" value="2"/>
</dbReference>
<dbReference type="GO" id="GO:0035696">
    <property type="term" value="P:monocyte extravasation"/>
    <property type="evidence" value="ECO:0007669"/>
    <property type="project" value="TreeGrafter"/>
</dbReference>
<evidence type="ECO:0000256" key="12">
    <source>
        <dbReference type="ARBA" id="ARBA00023136"/>
    </source>
</evidence>
<keyword evidence="14" id="KW-0325">Glycoprotein</keyword>
<feature type="domain" description="Ig-like" evidence="20">
    <location>
        <begin position="130"/>
        <end position="230"/>
    </location>
</feature>
<dbReference type="InterPro" id="IPR013783">
    <property type="entry name" value="Ig-like_fold"/>
</dbReference>